<gene>
    <name evidence="1" type="ORF">M2J83_21190</name>
</gene>
<name>A0ABY7N8M8_ALCFA</name>
<sequence>MKALTGALIGTGAGAIVLLAYLSLGQQAETKKEIQVDKAKIELEQARFDKQFDEKWAEFDGKKPSKEAKEAHEERIREAGKDLAQARDALGVASAKNASDLAEMKAAIDAMDKESAPRK</sequence>
<proteinExistence type="predicted"/>
<evidence type="ECO:0008006" key="3">
    <source>
        <dbReference type="Google" id="ProtNLM"/>
    </source>
</evidence>
<dbReference type="Proteomes" id="UP001211866">
    <property type="component" value="Plasmid pNY11312-NR"/>
</dbReference>
<protein>
    <recommendedName>
        <fullName evidence="3">YtxH domain-containing protein</fullName>
    </recommendedName>
</protein>
<dbReference type="EMBL" id="CP096917">
    <property type="protein sequence ID" value="WBM40421.1"/>
    <property type="molecule type" value="Genomic_DNA"/>
</dbReference>
<evidence type="ECO:0000313" key="2">
    <source>
        <dbReference type="Proteomes" id="UP001211866"/>
    </source>
</evidence>
<keyword evidence="1" id="KW-0614">Plasmid</keyword>
<accession>A0ABY7N8M8</accession>
<dbReference type="RefSeq" id="WP_270120448.1">
    <property type="nucleotide sequence ID" value="NZ_CP096917.1"/>
</dbReference>
<organism evidence="1 2">
    <name type="scientific">Alcaligenes faecalis</name>
    <dbReference type="NCBI Taxonomy" id="511"/>
    <lineage>
        <taxon>Bacteria</taxon>
        <taxon>Pseudomonadati</taxon>
        <taxon>Pseudomonadota</taxon>
        <taxon>Betaproteobacteria</taxon>
        <taxon>Burkholderiales</taxon>
        <taxon>Alcaligenaceae</taxon>
        <taxon>Alcaligenes</taxon>
    </lineage>
</organism>
<keyword evidence="2" id="KW-1185">Reference proteome</keyword>
<reference evidence="1 2" key="1">
    <citation type="submission" date="2022-05" db="EMBL/GenBank/DDBJ databases">
        <title>Complete sequence of strain NY11312.</title>
        <authorList>
            <person name="Zhou D."/>
        </authorList>
    </citation>
    <scope>NUCLEOTIDE SEQUENCE [LARGE SCALE GENOMIC DNA]</scope>
    <source>
        <strain evidence="1 2">NY11312</strain>
        <plasmid evidence="1 2">pNY11312-NR</plasmid>
    </source>
</reference>
<geneLocation type="plasmid" evidence="1 2">
    <name>pNY11312-NR</name>
</geneLocation>
<evidence type="ECO:0000313" key="1">
    <source>
        <dbReference type="EMBL" id="WBM40421.1"/>
    </source>
</evidence>